<dbReference type="InterPro" id="IPR050557">
    <property type="entry name" value="RTX_toxin/Mannuronan_C5-epim"/>
</dbReference>
<feature type="compositionally biased region" description="Gly residues" evidence="3">
    <location>
        <begin position="577"/>
        <end position="590"/>
    </location>
</feature>
<comment type="subcellular location">
    <subcellularLocation>
        <location evidence="1">Secreted</location>
    </subcellularLocation>
</comment>
<evidence type="ECO:0008006" key="6">
    <source>
        <dbReference type="Google" id="ProtNLM"/>
    </source>
</evidence>
<gene>
    <name evidence="4" type="ORF">K3152_02890</name>
</gene>
<dbReference type="SUPFAM" id="SSF51120">
    <property type="entry name" value="beta-Roll"/>
    <property type="match status" value="5"/>
</dbReference>
<dbReference type="RefSeq" id="WP_221572513.1">
    <property type="nucleotide sequence ID" value="NZ_JAIGNK010000001.1"/>
</dbReference>
<protein>
    <recommendedName>
        <fullName evidence="6">Calcium-binding protein</fullName>
    </recommendedName>
</protein>
<sequence length="721" mass="73521">MYIVGTDGNDVLEGTSGDDVVEGGAGQDSIEVTSGNDTVDGGEGEDELYVSPDFGYGGEYVLTGSTLTFSTGSGSGTTTFTNIENFAFNDYFSDGFLTIDASAWGDNPNATEGVQLTLYTDFSTLIGSSLDDRFRIDGVGHDIWGGEGRDVVSPAGGSGNYTIVTESDWTSISGATVSADVTEVELISFSLYFDGGTYNVDASASAVSVYVPNTSGDDIIIGGSGDDYFWTLDYSSASFDYLSAGTDILTGNGGADEYSFRSAVRAIDGVTITDFAADDWIDLTWNDAAGSLVSTFIGSSAFSGSAGEFRYEHSGGQTLVQYDGDGDGFADGTLVLSNGEFDLVRFVGFTGENNLGIGTITEGTNAVDGFTGGAERDGIYGLGGNDALAGAEGDDSLYGGAGWDTLEGGEGNDYLDGGNGRDTASYATALEGVIVDLASSEVQDTVGAGLDMLVDMENLIGSTFDDTLGGSEVVNSIVGGLGNDVITGLGGSDALFGESGDDTLTGGNGWDQLNGGDGDDIMYGGNGGDGFQGGNGRDFIFGEAGTDRAWLGSGNDVAYGGADDDMLNGQAEDDTLHGGGGNDTLNGGGQDDQLIGGAGDDVLIGGWGRDTLNGGTGADTFVFDDGHSARGQDEPDHIADFSSEEGDTIDLSAIDAIKGGADDAFTFIANEAFSGVAGQLRFYVDGQNQTVIEGDVDGDGLADFSISLGGVLDLTAGDFVL</sequence>
<evidence type="ECO:0000256" key="2">
    <source>
        <dbReference type="ARBA" id="ARBA00022525"/>
    </source>
</evidence>
<dbReference type="Gene3D" id="2.150.10.10">
    <property type="entry name" value="Serralysin-like metalloprotease, C-terminal"/>
    <property type="match status" value="5"/>
</dbReference>
<dbReference type="EMBL" id="JAIGNK010000001">
    <property type="protein sequence ID" value="MBX7457183.1"/>
    <property type="molecule type" value="Genomic_DNA"/>
</dbReference>
<accession>A0ABS7IVD3</accession>
<feature type="region of interest" description="Disordered" evidence="3">
    <location>
        <begin position="562"/>
        <end position="592"/>
    </location>
</feature>
<keyword evidence="5" id="KW-1185">Reference proteome</keyword>
<dbReference type="PANTHER" id="PTHR38340">
    <property type="entry name" value="S-LAYER PROTEIN"/>
    <property type="match status" value="1"/>
</dbReference>
<evidence type="ECO:0000256" key="3">
    <source>
        <dbReference type="SAM" id="MobiDB-lite"/>
    </source>
</evidence>
<comment type="caution">
    <text evidence="4">The sequence shown here is derived from an EMBL/GenBank/DDBJ whole genome shotgun (WGS) entry which is preliminary data.</text>
</comment>
<dbReference type="InterPro" id="IPR001343">
    <property type="entry name" value="Hemolysn_Ca-bd"/>
</dbReference>
<reference evidence="4 5" key="1">
    <citation type="submission" date="2021-08" db="EMBL/GenBank/DDBJ databases">
        <title>Comparative Genomics Analysis of the Genus Qipengyuania Reveals Extensive Genetic Diversity and Metabolic Versatility, Including the Description of Fifteen Novel Species.</title>
        <authorList>
            <person name="Liu Y."/>
        </authorList>
    </citation>
    <scope>NUCLEOTIDE SEQUENCE [LARGE SCALE GENOMIC DNA]</scope>
    <source>
        <strain evidence="4 5">1NDH17</strain>
    </source>
</reference>
<keyword evidence="2" id="KW-0964">Secreted</keyword>
<proteinExistence type="predicted"/>
<dbReference type="PROSITE" id="PS00330">
    <property type="entry name" value="HEMOLYSIN_CALCIUM"/>
    <property type="match status" value="6"/>
</dbReference>
<evidence type="ECO:0000313" key="4">
    <source>
        <dbReference type="EMBL" id="MBX7457183.1"/>
    </source>
</evidence>
<feature type="region of interest" description="Disordered" evidence="3">
    <location>
        <begin position="1"/>
        <end position="45"/>
    </location>
</feature>
<dbReference type="PANTHER" id="PTHR38340:SF1">
    <property type="entry name" value="S-LAYER PROTEIN"/>
    <property type="match status" value="1"/>
</dbReference>
<name>A0ABS7IVD3_9SPHN</name>
<dbReference type="InterPro" id="IPR011049">
    <property type="entry name" value="Serralysin-like_metalloprot_C"/>
</dbReference>
<dbReference type="Pfam" id="PF00353">
    <property type="entry name" value="HemolysinCabind"/>
    <property type="match status" value="7"/>
</dbReference>
<evidence type="ECO:0000256" key="1">
    <source>
        <dbReference type="ARBA" id="ARBA00004613"/>
    </source>
</evidence>
<dbReference type="InterPro" id="IPR018511">
    <property type="entry name" value="Hemolysin-typ_Ca-bd_CS"/>
</dbReference>
<dbReference type="Proteomes" id="UP000783253">
    <property type="component" value="Unassembled WGS sequence"/>
</dbReference>
<evidence type="ECO:0000313" key="5">
    <source>
        <dbReference type="Proteomes" id="UP000783253"/>
    </source>
</evidence>
<dbReference type="PRINTS" id="PR00313">
    <property type="entry name" value="CABNDNGRPT"/>
</dbReference>
<organism evidence="4 5">
    <name type="scientific">Qipengyuania polymorpha</name>
    <dbReference type="NCBI Taxonomy" id="2867234"/>
    <lineage>
        <taxon>Bacteria</taxon>
        <taxon>Pseudomonadati</taxon>
        <taxon>Pseudomonadota</taxon>
        <taxon>Alphaproteobacteria</taxon>
        <taxon>Sphingomonadales</taxon>
        <taxon>Erythrobacteraceae</taxon>
        <taxon>Qipengyuania</taxon>
    </lineage>
</organism>